<evidence type="ECO:0000256" key="7">
    <source>
        <dbReference type="SAM" id="MobiDB-lite"/>
    </source>
</evidence>
<feature type="transmembrane region" description="Helical" evidence="8">
    <location>
        <begin position="103"/>
        <end position="123"/>
    </location>
</feature>
<evidence type="ECO:0000256" key="2">
    <source>
        <dbReference type="ARBA" id="ARBA00022448"/>
    </source>
</evidence>
<dbReference type="Proteomes" id="UP000756132">
    <property type="component" value="Chromosome 2"/>
</dbReference>
<evidence type="ECO:0000256" key="6">
    <source>
        <dbReference type="ARBA" id="ARBA00037968"/>
    </source>
</evidence>
<dbReference type="KEGG" id="ffu:CLAFUR5_02478"/>
<feature type="transmembrane region" description="Helical" evidence="8">
    <location>
        <begin position="66"/>
        <end position="91"/>
    </location>
</feature>
<organism evidence="9 10">
    <name type="scientific">Passalora fulva</name>
    <name type="common">Tomato leaf mold</name>
    <name type="synonym">Cladosporium fulvum</name>
    <dbReference type="NCBI Taxonomy" id="5499"/>
    <lineage>
        <taxon>Eukaryota</taxon>
        <taxon>Fungi</taxon>
        <taxon>Dikarya</taxon>
        <taxon>Ascomycota</taxon>
        <taxon>Pezizomycotina</taxon>
        <taxon>Dothideomycetes</taxon>
        <taxon>Dothideomycetidae</taxon>
        <taxon>Mycosphaerellales</taxon>
        <taxon>Mycosphaerellaceae</taxon>
        <taxon>Fulvia</taxon>
    </lineage>
</organism>
<feature type="compositionally biased region" description="Basic and acidic residues" evidence="7">
    <location>
        <begin position="393"/>
        <end position="405"/>
    </location>
</feature>
<feature type="transmembrane region" description="Helical" evidence="8">
    <location>
        <begin position="365"/>
        <end position="383"/>
    </location>
</feature>
<feature type="transmembrane region" description="Helical" evidence="8">
    <location>
        <begin position="300"/>
        <end position="320"/>
    </location>
</feature>
<evidence type="ECO:0000256" key="4">
    <source>
        <dbReference type="ARBA" id="ARBA00022989"/>
    </source>
</evidence>
<keyword evidence="10" id="KW-1185">Reference proteome</keyword>
<dbReference type="InterPro" id="IPR011701">
    <property type="entry name" value="MFS"/>
</dbReference>
<keyword evidence="4 8" id="KW-1133">Transmembrane helix</keyword>
<dbReference type="Pfam" id="PF07690">
    <property type="entry name" value="MFS_1"/>
    <property type="match status" value="1"/>
</dbReference>
<dbReference type="InterPro" id="IPR036259">
    <property type="entry name" value="MFS_trans_sf"/>
</dbReference>
<proteinExistence type="inferred from homology"/>
<evidence type="ECO:0000313" key="9">
    <source>
        <dbReference type="EMBL" id="UJO13614.1"/>
    </source>
</evidence>
<name>A0A9Q8LAC4_PASFU</name>
<accession>A0A9Q8LAC4</accession>
<evidence type="ECO:0000256" key="1">
    <source>
        <dbReference type="ARBA" id="ARBA00004141"/>
    </source>
</evidence>
<dbReference type="PANTHER" id="PTHR43791">
    <property type="entry name" value="PERMEASE-RELATED"/>
    <property type="match status" value="1"/>
</dbReference>
<dbReference type="RefSeq" id="XP_047757980.1">
    <property type="nucleotide sequence ID" value="XM_047901626.1"/>
</dbReference>
<dbReference type="Gene3D" id="1.20.1250.20">
    <property type="entry name" value="MFS general substrate transporter like domains"/>
    <property type="match status" value="1"/>
</dbReference>
<feature type="transmembrane region" description="Helical" evidence="8">
    <location>
        <begin position="206"/>
        <end position="231"/>
    </location>
</feature>
<feature type="transmembrane region" description="Helical" evidence="8">
    <location>
        <begin position="243"/>
        <end position="265"/>
    </location>
</feature>
<evidence type="ECO:0000256" key="8">
    <source>
        <dbReference type="SAM" id="Phobius"/>
    </source>
</evidence>
<dbReference type="OrthoDB" id="3639251at2759"/>
<dbReference type="EMBL" id="CP090164">
    <property type="protein sequence ID" value="UJO13614.1"/>
    <property type="molecule type" value="Genomic_DNA"/>
</dbReference>
<feature type="transmembrane region" description="Helical" evidence="8">
    <location>
        <begin position="272"/>
        <end position="294"/>
    </location>
</feature>
<feature type="transmembrane region" description="Helical" evidence="8">
    <location>
        <begin position="12"/>
        <end position="34"/>
    </location>
</feature>
<dbReference type="GO" id="GO:0016020">
    <property type="term" value="C:membrane"/>
    <property type="evidence" value="ECO:0007669"/>
    <property type="project" value="UniProtKB-SubCell"/>
</dbReference>
<dbReference type="SUPFAM" id="SSF103473">
    <property type="entry name" value="MFS general substrate transporter"/>
    <property type="match status" value="1"/>
</dbReference>
<dbReference type="FunFam" id="1.20.1250.20:FF:000065">
    <property type="entry name" value="Putative MFS pantothenate transporter"/>
    <property type="match status" value="1"/>
</dbReference>
<comment type="similarity">
    <text evidence="6">Belongs to the major facilitator superfamily. Allantoate permease family.</text>
</comment>
<evidence type="ECO:0000256" key="5">
    <source>
        <dbReference type="ARBA" id="ARBA00023136"/>
    </source>
</evidence>
<dbReference type="PANTHER" id="PTHR43791:SF15">
    <property type="entry name" value="TRANSPORTER SEO1-RELATED"/>
    <property type="match status" value="1"/>
</dbReference>
<keyword evidence="2" id="KW-0813">Transport</keyword>
<protein>
    <submittedName>
        <fullName evidence="9">Transporter SEO1</fullName>
    </submittedName>
</protein>
<dbReference type="AlphaFoldDB" id="A0A9Q8LAC4"/>
<evidence type="ECO:0000313" key="10">
    <source>
        <dbReference type="Proteomes" id="UP000756132"/>
    </source>
</evidence>
<keyword evidence="3 8" id="KW-0812">Transmembrane</keyword>
<feature type="region of interest" description="Disordered" evidence="7">
    <location>
        <begin position="393"/>
        <end position="417"/>
    </location>
</feature>
<keyword evidence="5 8" id="KW-0472">Membrane</keyword>
<feature type="transmembrane region" description="Helical" evidence="8">
    <location>
        <begin position="135"/>
        <end position="157"/>
    </location>
</feature>
<dbReference type="GeneID" id="71982356"/>
<dbReference type="GO" id="GO:0022857">
    <property type="term" value="F:transmembrane transporter activity"/>
    <property type="evidence" value="ECO:0007669"/>
    <property type="project" value="InterPro"/>
</dbReference>
<reference evidence="9" key="2">
    <citation type="journal article" date="2022" name="Microb. Genom.">
        <title>A chromosome-scale genome assembly of the tomato pathogen Cladosporium fulvum reveals a compartmentalized genome architecture and the presence of a dispensable chromosome.</title>
        <authorList>
            <person name="Zaccaron A.Z."/>
            <person name="Chen L.H."/>
            <person name="Samaras A."/>
            <person name="Stergiopoulos I."/>
        </authorList>
    </citation>
    <scope>NUCLEOTIDE SEQUENCE</scope>
    <source>
        <strain evidence="9">Race5_Kim</strain>
    </source>
</reference>
<feature type="transmembrane region" description="Helical" evidence="8">
    <location>
        <begin position="332"/>
        <end position="353"/>
    </location>
</feature>
<gene>
    <name evidence="9" type="ORF">CLAFUR5_02478</name>
</gene>
<sequence length="417" mass="46539">MSEELGFHGNELVHFQTMYMVGTILGQLPFAVLFPKVRMNWLIPSLDICWGIFTLLQYRANSYSEIMAYRFMVGLFEPAYFPGVQYVLGAWYRADEIGRRGGVFYVGLTLGTLTAGLLQGAAVANLDGANGLSGWRWAFIINTIITLPLGFVGFFLWPGTPDKVKSVFLSAEEVALAKKRLERAGHRQPDPLTWAGVKRVFTSWRLYVLIMWDTFFCCSATNTTAAGYLLWLKSLNRYSVERVNQLSVTSPAVGIFYVLFIALGADFFLGRALAITLASTWNLIGLVILIIWNVPEYAKWFAFNTTYSSVAVSSVLYGWANDILKQRAQERSFALVAMTAIGQATAAWTPLLVNKTVEAPRFPKGYAFTAASAVLLIAMTWIVKWMHDKQERSTQKSVSSEEKSIGDAVLMNVSPKQ</sequence>
<reference evidence="9" key="1">
    <citation type="submission" date="2021-12" db="EMBL/GenBank/DDBJ databases">
        <authorList>
            <person name="Zaccaron A."/>
            <person name="Stergiopoulos I."/>
        </authorList>
    </citation>
    <scope>NUCLEOTIDE SEQUENCE</scope>
    <source>
        <strain evidence="9">Race5_Kim</strain>
    </source>
</reference>
<evidence type="ECO:0000256" key="3">
    <source>
        <dbReference type="ARBA" id="ARBA00022692"/>
    </source>
</evidence>
<comment type="subcellular location">
    <subcellularLocation>
        <location evidence="1">Membrane</location>
        <topology evidence="1">Multi-pass membrane protein</topology>
    </subcellularLocation>
</comment>
<feature type="transmembrane region" description="Helical" evidence="8">
    <location>
        <begin position="41"/>
        <end position="60"/>
    </location>
</feature>